<keyword evidence="1" id="KW-0805">Transcription regulation</keyword>
<sequence>MDILCERRTYEDKPIAHAHSYGQLIIPIHGTLSISVDQRTVEKQQNIVFVPPETAHSFYAHAYNQFFVFDAPVFYFPSGLGGGLRFYSLDGRWQAIRCLLSEEVGNKPTSGYRLTDLFRYISGLLAQDQYSSSIDYIRHNFDKAITIDQLAAMEHFNPTYYAEWFKRKYGDSPISYIRHLRFDKAKELLASTDYTIMQIAQQVGYENQSTLTKLFQQEMGITPRAYREKSRKRVK</sequence>
<dbReference type="OrthoDB" id="1681793at2"/>
<keyword evidence="3" id="KW-0804">Transcription</keyword>
<organism evidence="5 6">
    <name type="scientific">Sporomusa malonica</name>
    <dbReference type="NCBI Taxonomy" id="112901"/>
    <lineage>
        <taxon>Bacteria</taxon>
        <taxon>Bacillati</taxon>
        <taxon>Bacillota</taxon>
        <taxon>Negativicutes</taxon>
        <taxon>Selenomonadales</taxon>
        <taxon>Sporomusaceae</taxon>
        <taxon>Sporomusa</taxon>
    </lineage>
</organism>
<dbReference type="InterPro" id="IPR011051">
    <property type="entry name" value="RmlC_Cupin_sf"/>
</dbReference>
<proteinExistence type="predicted"/>
<dbReference type="InterPro" id="IPR018060">
    <property type="entry name" value="HTH_AraC"/>
</dbReference>
<dbReference type="PANTHER" id="PTHR43280">
    <property type="entry name" value="ARAC-FAMILY TRANSCRIPTIONAL REGULATOR"/>
    <property type="match status" value="1"/>
</dbReference>
<feature type="domain" description="HTH araC/xylS-type" evidence="4">
    <location>
        <begin position="131"/>
        <end position="229"/>
    </location>
</feature>
<dbReference type="SUPFAM" id="SSF51182">
    <property type="entry name" value="RmlC-like cupins"/>
    <property type="match status" value="1"/>
</dbReference>
<dbReference type="SMART" id="SM00342">
    <property type="entry name" value="HTH_ARAC"/>
    <property type="match status" value="1"/>
</dbReference>
<dbReference type="Proteomes" id="UP000192738">
    <property type="component" value="Unassembled WGS sequence"/>
</dbReference>
<dbReference type="PANTHER" id="PTHR43280:SF26">
    <property type="entry name" value="ARAC-FAMILY TRANSCRIPTIONAL REGULATOR"/>
    <property type="match status" value="1"/>
</dbReference>
<evidence type="ECO:0000256" key="1">
    <source>
        <dbReference type="ARBA" id="ARBA00023015"/>
    </source>
</evidence>
<evidence type="ECO:0000259" key="4">
    <source>
        <dbReference type="PROSITE" id="PS01124"/>
    </source>
</evidence>
<dbReference type="Gene3D" id="1.10.10.60">
    <property type="entry name" value="Homeodomain-like"/>
    <property type="match status" value="2"/>
</dbReference>
<keyword evidence="2" id="KW-0238">DNA-binding</keyword>
<protein>
    <submittedName>
        <fullName evidence="5">Transcriptional regulator, AraC family</fullName>
    </submittedName>
</protein>
<dbReference type="GO" id="GO:0003700">
    <property type="term" value="F:DNA-binding transcription factor activity"/>
    <property type="evidence" value="ECO:0007669"/>
    <property type="project" value="InterPro"/>
</dbReference>
<dbReference type="Pfam" id="PF12833">
    <property type="entry name" value="HTH_18"/>
    <property type="match status" value="1"/>
</dbReference>
<dbReference type="RefSeq" id="WP_084577034.1">
    <property type="nucleotide sequence ID" value="NZ_CP155572.1"/>
</dbReference>
<accession>A0A1W2DF79</accession>
<dbReference type="InterPro" id="IPR009057">
    <property type="entry name" value="Homeodomain-like_sf"/>
</dbReference>
<evidence type="ECO:0000313" key="6">
    <source>
        <dbReference type="Proteomes" id="UP000192738"/>
    </source>
</evidence>
<keyword evidence="6" id="KW-1185">Reference proteome</keyword>
<dbReference type="PROSITE" id="PS01124">
    <property type="entry name" value="HTH_ARAC_FAMILY_2"/>
    <property type="match status" value="1"/>
</dbReference>
<gene>
    <name evidence="5" type="ORF">SAMN04488500_11587</name>
</gene>
<dbReference type="AlphaFoldDB" id="A0A1W2DF79"/>
<dbReference type="GO" id="GO:0043565">
    <property type="term" value="F:sequence-specific DNA binding"/>
    <property type="evidence" value="ECO:0007669"/>
    <property type="project" value="InterPro"/>
</dbReference>
<evidence type="ECO:0000256" key="3">
    <source>
        <dbReference type="ARBA" id="ARBA00023163"/>
    </source>
</evidence>
<reference evidence="5 6" key="1">
    <citation type="submission" date="2017-04" db="EMBL/GenBank/DDBJ databases">
        <authorList>
            <person name="Afonso C.L."/>
            <person name="Miller P.J."/>
            <person name="Scott M.A."/>
            <person name="Spackman E."/>
            <person name="Goraichik I."/>
            <person name="Dimitrov K.M."/>
            <person name="Suarez D.L."/>
            <person name="Swayne D.E."/>
        </authorList>
    </citation>
    <scope>NUCLEOTIDE SEQUENCE [LARGE SCALE GENOMIC DNA]</scope>
    <source>
        <strain evidence="5 6">DSM 5090</strain>
    </source>
</reference>
<dbReference type="STRING" id="112901.SAMN04488500_11587"/>
<evidence type="ECO:0000256" key="2">
    <source>
        <dbReference type="ARBA" id="ARBA00023125"/>
    </source>
</evidence>
<evidence type="ECO:0000313" key="5">
    <source>
        <dbReference type="EMBL" id="SMC96123.1"/>
    </source>
</evidence>
<dbReference type="EMBL" id="FWXI01000015">
    <property type="protein sequence ID" value="SMC96123.1"/>
    <property type="molecule type" value="Genomic_DNA"/>
</dbReference>
<dbReference type="SUPFAM" id="SSF46689">
    <property type="entry name" value="Homeodomain-like"/>
    <property type="match status" value="2"/>
</dbReference>
<name>A0A1W2DF79_9FIRM</name>